<name>A0ABD2BNA7_VESSQ</name>
<evidence type="ECO:0008006" key="3">
    <source>
        <dbReference type="Google" id="ProtNLM"/>
    </source>
</evidence>
<sequence>MDDVSRWSLLTVLLPTRATPGLYSNLSQPGVGVTEHVVVVTVMNSINTSTLTCKRLNEKTVGLDHTGSSFPDV</sequence>
<dbReference type="EMBL" id="JAUDFV010000074">
    <property type="protein sequence ID" value="KAL2733833.1"/>
    <property type="molecule type" value="Genomic_DNA"/>
</dbReference>
<proteinExistence type="predicted"/>
<dbReference type="Proteomes" id="UP001607302">
    <property type="component" value="Unassembled WGS sequence"/>
</dbReference>
<reference evidence="1 2" key="1">
    <citation type="journal article" date="2024" name="Ann. Entomol. Soc. Am.">
        <title>Genomic analyses of the southern and eastern yellowjacket wasps (Hymenoptera: Vespidae) reveal evolutionary signatures of social life.</title>
        <authorList>
            <person name="Catto M.A."/>
            <person name="Caine P.B."/>
            <person name="Orr S.E."/>
            <person name="Hunt B.G."/>
            <person name="Goodisman M.A.D."/>
        </authorList>
    </citation>
    <scope>NUCLEOTIDE SEQUENCE [LARGE SCALE GENOMIC DNA]</scope>
    <source>
        <strain evidence="1">233</strain>
        <tissue evidence="1">Head and thorax</tissue>
    </source>
</reference>
<accession>A0ABD2BNA7</accession>
<keyword evidence="2" id="KW-1185">Reference proteome</keyword>
<comment type="caution">
    <text evidence="1">The sequence shown here is derived from an EMBL/GenBank/DDBJ whole genome shotgun (WGS) entry which is preliminary data.</text>
</comment>
<evidence type="ECO:0000313" key="1">
    <source>
        <dbReference type="EMBL" id="KAL2733833.1"/>
    </source>
</evidence>
<gene>
    <name evidence="1" type="ORF">V1478_003531</name>
</gene>
<evidence type="ECO:0000313" key="2">
    <source>
        <dbReference type="Proteomes" id="UP001607302"/>
    </source>
</evidence>
<dbReference type="AlphaFoldDB" id="A0ABD2BNA7"/>
<protein>
    <recommendedName>
        <fullName evidence="3">Secreted protein</fullName>
    </recommendedName>
</protein>
<organism evidence="1 2">
    <name type="scientific">Vespula squamosa</name>
    <name type="common">Southern yellow jacket</name>
    <name type="synonym">Wasp</name>
    <dbReference type="NCBI Taxonomy" id="30214"/>
    <lineage>
        <taxon>Eukaryota</taxon>
        <taxon>Metazoa</taxon>
        <taxon>Ecdysozoa</taxon>
        <taxon>Arthropoda</taxon>
        <taxon>Hexapoda</taxon>
        <taxon>Insecta</taxon>
        <taxon>Pterygota</taxon>
        <taxon>Neoptera</taxon>
        <taxon>Endopterygota</taxon>
        <taxon>Hymenoptera</taxon>
        <taxon>Apocrita</taxon>
        <taxon>Aculeata</taxon>
        <taxon>Vespoidea</taxon>
        <taxon>Vespidae</taxon>
        <taxon>Vespinae</taxon>
        <taxon>Vespula</taxon>
    </lineage>
</organism>